<keyword evidence="3" id="KW-1003">Cell membrane</keyword>
<evidence type="ECO:0000256" key="5">
    <source>
        <dbReference type="ARBA" id="ARBA00022989"/>
    </source>
</evidence>
<dbReference type="SUPFAM" id="SSF103473">
    <property type="entry name" value="MFS general substrate transporter"/>
    <property type="match status" value="1"/>
</dbReference>
<feature type="transmembrane region" description="Helical" evidence="7">
    <location>
        <begin position="239"/>
        <end position="259"/>
    </location>
</feature>
<feature type="transmembrane region" description="Helical" evidence="7">
    <location>
        <begin position="395"/>
        <end position="416"/>
    </location>
</feature>
<evidence type="ECO:0000313" key="10">
    <source>
        <dbReference type="Proteomes" id="UP001256827"/>
    </source>
</evidence>
<dbReference type="Proteomes" id="UP001256827">
    <property type="component" value="Chromosome"/>
</dbReference>
<sequence length="435" mass="47529">MKKLFLASVLLSLFIVMQDGTLLYVLLPQIQQHYATSLSESIWVMNLYILPFALLMVPMGRVADRYGHIRIFLFGLAIYLAGSFLGYLGGSFAFLVGCRFIQGVGSSILVPVSLVILLRQYGEGRYTHAIGSWSATCALAAACGPVSAGVIGHFASWPFTFLLNGVAVSLSLLGMIASMAKSRPESREDEAAPVHRIPRLWQESETYMLLIGNFFAGFVMNSLLYLLPFMLGNFLDYDSVRVSLTVTPLCLAVIVSVAIVGRLEKRMPLEWLISTGFFCLLASFCLYIIREAPLSVYMGASFLAGLGLGIVIISITSAWMKKFTYHWLGFGSALLNMLRLGGAVIGSSISASLFSLMVETSLQTGGAAGNIWITRLKESGAPVAPIVWESGFGHVVFGVFAVLSLVPAAMIVWYAAGYSWKRRKQKLAGKDWMRQ</sequence>
<name>A0ABY9T2K5_BREBE</name>
<accession>A0ABY9T2K5</accession>
<evidence type="ECO:0000259" key="8">
    <source>
        <dbReference type="PROSITE" id="PS50850"/>
    </source>
</evidence>
<feature type="transmembrane region" description="Helical" evidence="7">
    <location>
        <begin position="71"/>
        <end position="94"/>
    </location>
</feature>
<evidence type="ECO:0000256" key="1">
    <source>
        <dbReference type="ARBA" id="ARBA00004651"/>
    </source>
</evidence>
<organism evidence="9 10">
    <name type="scientific">Brevibacillus brevis</name>
    <name type="common">Bacillus brevis</name>
    <dbReference type="NCBI Taxonomy" id="1393"/>
    <lineage>
        <taxon>Bacteria</taxon>
        <taxon>Bacillati</taxon>
        <taxon>Bacillota</taxon>
        <taxon>Bacilli</taxon>
        <taxon>Bacillales</taxon>
        <taxon>Paenibacillaceae</taxon>
        <taxon>Brevibacillus</taxon>
    </lineage>
</organism>
<feature type="transmembrane region" description="Helical" evidence="7">
    <location>
        <begin position="206"/>
        <end position="227"/>
    </location>
</feature>
<feature type="transmembrane region" description="Helical" evidence="7">
    <location>
        <begin position="130"/>
        <end position="151"/>
    </location>
</feature>
<dbReference type="InterPro" id="IPR036259">
    <property type="entry name" value="MFS_trans_sf"/>
</dbReference>
<dbReference type="RefSeq" id="WP_310766275.1">
    <property type="nucleotide sequence ID" value="NZ_CP134050.1"/>
</dbReference>
<keyword evidence="4 7" id="KW-0812">Transmembrane</keyword>
<keyword evidence="6 7" id="KW-0472">Membrane</keyword>
<dbReference type="InterPro" id="IPR020846">
    <property type="entry name" value="MFS_dom"/>
</dbReference>
<feature type="transmembrane region" description="Helical" evidence="7">
    <location>
        <begin position="295"/>
        <end position="319"/>
    </location>
</feature>
<dbReference type="PANTHER" id="PTHR42718:SF46">
    <property type="entry name" value="BLR6921 PROTEIN"/>
    <property type="match status" value="1"/>
</dbReference>
<dbReference type="EMBL" id="CP134050">
    <property type="protein sequence ID" value="WNC14334.1"/>
    <property type="molecule type" value="Genomic_DNA"/>
</dbReference>
<dbReference type="InterPro" id="IPR011701">
    <property type="entry name" value="MFS"/>
</dbReference>
<evidence type="ECO:0000313" key="9">
    <source>
        <dbReference type="EMBL" id="WNC14334.1"/>
    </source>
</evidence>
<keyword evidence="10" id="KW-1185">Reference proteome</keyword>
<proteinExistence type="predicted"/>
<keyword evidence="5 7" id="KW-1133">Transmembrane helix</keyword>
<comment type="subcellular location">
    <subcellularLocation>
        <location evidence="1">Cell membrane</location>
        <topology evidence="1">Multi-pass membrane protein</topology>
    </subcellularLocation>
</comment>
<dbReference type="PANTHER" id="PTHR42718">
    <property type="entry name" value="MAJOR FACILITATOR SUPERFAMILY MULTIDRUG TRANSPORTER MFSC"/>
    <property type="match status" value="1"/>
</dbReference>
<feature type="transmembrane region" description="Helical" evidence="7">
    <location>
        <begin position="100"/>
        <end position="118"/>
    </location>
</feature>
<dbReference type="Gene3D" id="1.20.1250.20">
    <property type="entry name" value="MFS general substrate transporter like domains"/>
    <property type="match status" value="1"/>
</dbReference>
<evidence type="ECO:0000256" key="6">
    <source>
        <dbReference type="ARBA" id="ARBA00023136"/>
    </source>
</evidence>
<dbReference type="Pfam" id="PF07690">
    <property type="entry name" value="MFS_1"/>
    <property type="match status" value="1"/>
</dbReference>
<gene>
    <name evidence="9" type="ORF">RGB73_27275</name>
</gene>
<feature type="transmembrane region" description="Helical" evidence="7">
    <location>
        <begin position="42"/>
        <end position="59"/>
    </location>
</feature>
<evidence type="ECO:0000256" key="2">
    <source>
        <dbReference type="ARBA" id="ARBA00022448"/>
    </source>
</evidence>
<reference evidence="9 10" key="1">
    <citation type="submission" date="2023-09" db="EMBL/GenBank/DDBJ databases">
        <title>Complete Genome and Methylome dissection of Bacillus brevis NEB573 original source of BbsI restriction endonuclease.</title>
        <authorList>
            <person name="Fomenkov A."/>
            <person name="Roberts R.D."/>
        </authorList>
    </citation>
    <scope>NUCLEOTIDE SEQUENCE [LARGE SCALE GENOMIC DNA]</scope>
    <source>
        <strain evidence="9 10">NEB573</strain>
    </source>
</reference>
<feature type="domain" description="Major facilitator superfamily (MFS) profile" evidence="8">
    <location>
        <begin position="5"/>
        <end position="419"/>
    </location>
</feature>
<feature type="transmembrane region" description="Helical" evidence="7">
    <location>
        <begin position="271"/>
        <end position="289"/>
    </location>
</feature>
<evidence type="ECO:0000256" key="3">
    <source>
        <dbReference type="ARBA" id="ARBA00022475"/>
    </source>
</evidence>
<keyword evidence="2" id="KW-0813">Transport</keyword>
<dbReference type="CDD" id="cd17321">
    <property type="entry name" value="MFS_MMR_MDR_like"/>
    <property type="match status" value="1"/>
</dbReference>
<feature type="transmembrane region" description="Helical" evidence="7">
    <location>
        <begin position="157"/>
        <end position="177"/>
    </location>
</feature>
<dbReference type="PROSITE" id="PS50850">
    <property type="entry name" value="MFS"/>
    <property type="match status" value="1"/>
</dbReference>
<protein>
    <submittedName>
        <fullName evidence="9">MFS transporter</fullName>
    </submittedName>
</protein>
<evidence type="ECO:0000256" key="4">
    <source>
        <dbReference type="ARBA" id="ARBA00022692"/>
    </source>
</evidence>
<evidence type="ECO:0000256" key="7">
    <source>
        <dbReference type="SAM" id="Phobius"/>
    </source>
</evidence>